<feature type="domain" description="Protein kinase" evidence="24">
    <location>
        <begin position="619"/>
        <end position="868"/>
    </location>
</feature>
<feature type="chain" id="PRO_5001636290" description="non-specific serine/threonine protein kinase" evidence="23">
    <location>
        <begin position="29"/>
        <end position="897"/>
    </location>
</feature>
<dbReference type="SUPFAM" id="SSF56112">
    <property type="entry name" value="Protein kinase-like (PK-like)"/>
    <property type="match status" value="1"/>
</dbReference>
<evidence type="ECO:0000256" key="5">
    <source>
        <dbReference type="ARBA" id="ARBA00022527"/>
    </source>
</evidence>
<dbReference type="SUPFAM" id="SSF52058">
    <property type="entry name" value="L domain-like"/>
    <property type="match status" value="1"/>
</dbReference>
<evidence type="ECO:0000256" key="17">
    <source>
        <dbReference type="ARBA" id="ARBA00023170"/>
    </source>
</evidence>
<reference evidence="25 26" key="1">
    <citation type="submission" date="2014-04" db="EMBL/GenBank/DDBJ databases">
        <authorList>
            <consortium name="International Citrus Genome Consortium"/>
            <person name="Gmitter F."/>
            <person name="Chen C."/>
            <person name="Farmerie W."/>
            <person name="Harkins T."/>
            <person name="Desany B."/>
            <person name="Mohiuddin M."/>
            <person name="Kodira C."/>
            <person name="Borodovsky M."/>
            <person name="Lomsadze A."/>
            <person name="Burns P."/>
            <person name="Jenkins J."/>
            <person name="Prochnik S."/>
            <person name="Shu S."/>
            <person name="Chapman J."/>
            <person name="Pitluck S."/>
            <person name="Schmutz J."/>
            <person name="Rokhsar D."/>
        </authorList>
    </citation>
    <scope>NUCLEOTIDE SEQUENCE</scope>
</reference>
<dbReference type="InterPro" id="IPR011009">
    <property type="entry name" value="Kinase-like_dom_sf"/>
</dbReference>
<dbReference type="InterPro" id="IPR001611">
    <property type="entry name" value="Leu-rich_rpt"/>
</dbReference>
<dbReference type="Pfam" id="PF08263">
    <property type="entry name" value="LRRNT_2"/>
    <property type="match status" value="1"/>
</dbReference>
<feature type="binding site" evidence="21">
    <location>
        <position position="658"/>
    </location>
    <ligand>
        <name>ATP</name>
        <dbReference type="ChEBI" id="CHEBI:30616"/>
    </ligand>
</feature>
<keyword evidence="4" id="KW-1003">Cell membrane</keyword>
<evidence type="ECO:0000256" key="2">
    <source>
        <dbReference type="ARBA" id="ARBA00008684"/>
    </source>
</evidence>
<dbReference type="InterPro" id="IPR013210">
    <property type="entry name" value="LRR_N_plant-typ"/>
</dbReference>
<keyword evidence="15 22" id="KW-1133">Transmembrane helix</keyword>
<dbReference type="PROSITE" id="PS50011">
    <property type="entry name" value="PROTEIN_KINASE_DOM"/>
    <property type="match status" value="1"/>
</dbReference>
<evidence type="ECO:0000256" key="3">
    <source>
        <dbReference type="ARBA" id="ARBA00012513"/>
    </source>
</evidence>
<dbReference type="PRINTS" id="PR00019">
    <property type="entry name" value="LEURICHRPT"/>
</dbReference>
<sequence>MERTHFLSMITRSLVHSLLLSLVIAAAASNITTDQQALLALKAHISYDHTNLFARNWTSSTSVCSWIGITCDVNSHRVIGLNISSFNLQGTIPPQLGNLSSLQTLDLSHNKLSGNIPSSIFNMHTLKLLYFSDNQLFGSLSFFIFNVSSVTTIDLSINGLSGEMPREIGNLPYLARLAFATNNLVGVAPVTIFNMSALKEIYLLNNSLSGSLPSRIDLSLPNVETLNLGINSFYGTVPSSITNASKLSDLELGVNLFSGFIPNTFVNMADNYLTSSTPELSFLSSLTNCKKLKVLILTGNPLDGILPKSKGNLSLSLEIILMDNCSISGNIPQVVGNLGNLLVLELGGNNLTEPIPITFSQLQTLQALGLTRNKLAGPITDELCHLARLHSLVLQGNKFSGSIPSCLGNLTSLRVLYLGLNRFTSALPSTIWNLKDILFIDVSSNSLNVLIGLNFSRNNLSGDIPITIGGLKNLQQMFLEYNRLEGSIPESFGDLSSLEVLDLSKNKISGAIPASLQKLLYLKHLNLSFNKLEGEIPRGGPFANLTAKSFMGNELLKMLLLVIILPLSTALIVVVTLTLKWKLIECWKSRTGPSNDGINSPQAIRRFSYHELLRATDRFSENNLIGIGSFGSIYVARLQDGMEVAVKVFHQQYERALKSFEDECEVMKRIRHRNLVKIISSCSNDDFKALIMKYMPNGSLENCLYSGTCMLDIFQRLNIMIDVALALEYLHFGHSTPIIHCDLKPSNVLLDEDMVAHISDFGIAKLLSGEDQLSIQIQTLATIGYMAPEYGTKGRVCTRGDVYSYGIMLMEMFTKKKPTDEIFIGELSLNRWINDLLPVSVMEVIDTNLLRGEERFFAAKEQILLSVLNLATECTIESRDGNGADMGWIFSALDPNP</sequence>
<comment type="subcellular location">
    <subcellularLocation>
        <location evidence="1">Cell membrane</location>
        <topology evidence="1">Single-pass membrane protein</topology>
    </subcellularLocation>
</comment>
<dbReference type="InterPro" id="IPR000719">
    <property type="entry name" value="Prot_kinase_dom"/>
</dbReference>
<dbReference type="InterPro" id="IPR017441">
    <property type="entry name" value="Protein_kinase_ATP_BS"/>
</dbReference>
<evidence type="ECO:0000256" key="14">
    <source>
        <dbReference type="ARBA" id="ARBA00022840"/>
    </source>
</evidence>
<dbReference type="STRING" id="2711.A0A067EF60"/>
<name>A0A067EF60_CITSI</name>
<dbReference type="SUPFAM" id="SSF52047">
    <property type="entry name" value="RNI-like"/>
    <property type="match status" value="1"/>
</dbReference>
<keyword evidence="5" id="KW-0723">Serine/threonine-protein kinase</keyword>
<keyword evidence="12 21" id="KW-0547">Nucleotide-binding</keyword>
<dbReference type="Proteomes" id="UP000027120">
    <property type="component" value="Unassembled WGS sequence"/>
</dbReference>
<proteinExistence type="inferred from homology"/>
<evidence type="ECO:0000256" key="9">
    <source>
        <dbReference type="ARBA" id="ARBA00022692"/>
    </source>
</evidence>
<keyword evidence="18" id="KW-0325">Glycoprotein</keyword>
<dbReference type="Pfam" id="PF07714">
    <property type="entry name" value="PK_Tyr_Ser-Thr"/>
    <property type="match status" value="1"/>
</dbReference>
<dbReference type="Pfam" id="PF13855">
    <property type="entry name" value="LRR_8"/>
    <property type="match status" value="1"/>
</dbReference>
<comment type="catalytic activity">
    <reaction evidence="20">
        <text>L-seryl-[protein] + ATP = O-phospho-L-seryl-[protein] + ADP + H(+)</text>
        <dbReference type="Rhea" id="RHEA:17989"/>
        <dbReference type="Rhea" id="RHEA-COMP:9863"/>
        <dbReference type="Rhea" id="RHEA-COMP:11604"/>
        <dbReference type="ChEBI" id="CHEBI:15378"/>
        <dbReference type="ChEBI" id="CHEBI:29999"/>
        <dbReference type="ChEBI" id="CHEBI:30616"/>
        <dbReference type="ChEBI" id="CHEBI:83421"/>
        <dbReference type="ChEBI" id="CHEBI:456216"/>
        <dbReference type="EC" id="2.7.11.1"/>
    </reaction>
</comment>
<keyword evidence="13" id="KW-0418">Kinase</keyword>
<dbReference type="InterPro" id="IPR051809">
    <property type="entry name" value="Plant_receptor-like_S/T_kinase"/>
</dbReference>
<evidence type="ECO:0000256" key="21">
    <source>
        <dbReference type="PROSITE-ProRule" id="PRU10141"/>
    </source>
</evidence>
<feature type="transmembrane region" description="Helical" evidence="22">
    <location>
        <begin position="558"/>
        <end position="579"/>
    </location>
</feature>
<dbReference type="SMART" id="SM00220">
    <property type="entry name" value="S_TKc"/>
    <property type="match status" value="1"/>
</dbReference>
<keyword evidence="26" id="KW-1185">Reference proteome</keyword>
<keyword evidence="11" id="KW-0677">Repeat</keyword>
<dbReference type="Gene3D" id="3.80.10.10">
    <property type="entry name" value="Ribonuclease Inhibitor"/>
    <property type="match status" value="4"/>
</dbReference>
<evidence type="ECO:0000256" key="16">
    <source>
        <dbReference type="ARBA" id="ARBA00023136"/>
    </source>
</evidence>
<evidence type="ECO:0000259" key="24">
    <source>
        <dbReference type="PROSITE" id="PS50011"/>
    </source>
</evidence>
<keyword evidence="9 22" id="KW-0812">Transmembrane</keyword>
<dbReference type="GO" id="GO:0005886">
    <property type="term" value="C:plasma membrane"/>
    <property type="evidence" value="ECO:0007669"/>
    <property type="project" value="UniProtKB-SubCell"/>
</dbReference>
<evidence type="ECO:0000256" key="1">
    <source>
        <dbReference type="ARBA" id="ARBA00004162"/>
    </source>
</evidence>
<dbReference type="Gene3D" id="1.10.510.10">
    <property type="entry name" value="Transferase(Phosphotransferase) domain 1"/>
    <property type="match status" value="1"/>
</dbReference>
<protein>
    <recommendedName>
        <fullName evidence="3">non-specific serine/threonine protein kinase</fullName>
        <ecNumber evidence="3">2.7.11.1</ecNumber>
    </recommendedName>
</protein>
<evidence type="ECO:0000256" key="22">
    <source>
        <dbReference type="SAM" id="Phobius"/>
    </source>
</evidence>
<dbReference type="InterPro" id="IPR032675">
    <property type="entry name" value="LRR_dom_sf"/>
</dbReference>
<dbReference type="FunFam" id="3.80.10.10:FF:000095">
    <property type="entry name" value="LRR receptor-like serine/threonine-protein kinase GSO1"/>
    <property type="match status" value="2"/>
</dbReference>
<organism evidence="25 26">
    <name type="scientific">Citrus sinensis</name>
    <name type="common">Sweet orange</name>
    <name type="synonym">Citrus aurantium var. sinensis</name>
    <dbReference type="NCBI Taxonomy" id="2711"/>
    <lineage>
        <taxon>Eukaryota</taxon>
        <taxon>Viridiplantae</taxon>
        <taxon>Streptophyta</taxon>
        <taxon>Embryophyta</taxon>
        <taxon>Tracheophyta</taxon>
        <taxon>Spermatophyta</taxon>
        <taxon>Magnoliopsida</taxon>
        <taxon>eudicotyledons</taxon>
        <taxon>Gunneridae</taxon>
        <taxon>Pentapetalae</taxon>
        <taxon>rosids</taxon>
        <taxon>malvids</taxon>
        <taxon>Sapindales</taxon>
        <taxon>Rutaceae</taxon>
        <taxon>Aurantioideae</taxon>
        <taxon>Citrus</taxon>
    </lineage>
</organism>
<comment type="catalytic activity">
    <reaction evidence="19">
        <text>L-threonyl-[protein] + ATP = O-phospho-L-threonyl-[protein] + ADP + H(+)</text>
        <dbReference type="Rhea" id="RHEA:46608"/>
        <dbReference type="Rhea" id="RHEA-COMP:11060"/>
        <dbReference type="Rhea" id="RHEA-COMP:11605"/>
        <dbReference type="ChEBI" id="CHEBI:15378"/>
        <dbReference type="ChEBI" id="CHEBI:30013"/>
        <dbReference type="ChEBI" id="CHEBI:30616"/>
        <dbReference type="ChEBI" id="CHEBI:61977"/>
        <dbReference type="ChEBI" id="CHEBI:456216"/>
        <dbReference type="EC" id="2.7.11.1"/>
    </reaction>
</comment>
<comment type="similarity">
    <text evidence="2">Belongs to the protein kinase superfamily. Ser/Thr protein kinase family.</text>
</comment>
<evidence type="ECO:0000256" key="15">
    <source>
        <dbReference type="ARBA" id="ARBA00022989"/>
    </source>
</evidence>
<dbReference type="AlphaFoldDB" id="A0A067EF60"/>
<evidence type="ECO:0000256" key="4">
    <source>
        <dbReference type="ARBA" id="ARBA00022475"/>
    </source>
</evidence>
<accession>A0A067EF60</accession>
<evidence type="ECO:0000256" key="13">
    <source>
        <dbReference type="ARBA" id="ARBA00022777"/>
    </source>
</evidence>
<dbReference type="SMART" id="SM00369">
    <property type="entry name" value="LRR_TYP"/>
    <property type="match status" value="6"/>
</dbReference>
<dbReference type="PANTHER" id="PTHR27008:SF398">
    <property type="entry name" value="PROTEIN KINASE DOMAIN-CONTAINING PROTEIN"/>
    <property type="match status" value="1"/>
</dbReference>
<keyword evidence="14 21" id="KW-0067">ATP-binding</keyword>
<dbReference type="InterPro" id="IPR008271">
    <property type="entry name" value="Ser/Thr_kinase_AS"/>
</dbReference>
<evidence type="ECO:0000313" key="25">
    <source>
        <dbReference type="EMBL" id="KDO49852.1"/>
    </source>
</evidence>
<evidence type="ECO:0000256" key="19">
    <source>
        <dbReference type="ARBA" id="ARBA00047899"/>
    </source>
</evidence>
<keyword evidence="16 22" id="KW-0472">Membrane</keyword>
<dbReference type="PANTHER" id="PTHR27008">
    <property type="entry name" value="OS04G0122200 PROTEIN"/>
    <property type="match status" value="1"/>
</dbReference>
<keyword evidence="7" id="KW-0433">Leucine-rich repeat</keyword>
<dbReference type="EMBL" id="KK785098">
    <property type="protein sequence ID" value="KDO49852.1"/>
    <property type="molecule type" value="Genomic_DNA"/>
</dbReference>
<dbReference type="SMR" id="A0A067EF60"/>
<keyword evidence="8" id="KW-0808">Transferase</keyword>
<evidence type="ECO:0000256" key="6">
    <source>
        <dbReference type="ARBA" id="ARBA00022553"/>
    </source>
</evidence>
<evidence type="ECO:0000256" key="18">
    <source>
        <dbReference type="ARBA" id="ARBA00023180"/>
    </source>
</evidence>
<dbReference type="GO" id="GO:0005524">
    <property type="term" value="F:ATP binding"/>
    <property type="evidence" value="ECO:0007669"/>
    <property type="project" value="UniProtKB-UniRule"/>
</dbReference>
<evidence type="ECO:0000256" key="11">
    <source>
        <dbReference type="ARBA" id="ARBA00022737"/>
    </source>
</evidence>
<gene>
    <name evidence="25" type="ORF">CISIN_1g045539mg</name>
</gene>
<feature type="signal peptide" evidence="23">
    <location>
        <begin position="1"/>
        <end position="28"/>
    </location>
</feature>
<evidence type="ECO:0000256" key="8">
    <source>
        <dbReference type="ARBA" id="ARBA00022679"/>
    </source>
</evidence>
<dbReference type="GO" id="GO:0004674">
    <property type="term" value="F:protein serine/threonine kinase activity"/>
    <property type="evidence" value="ECO:0007669"/>
    <property type="project" value="UniProtKB-KW"/>
</dbReference>
<evidence type="ECO:0000313" key="26">
    <source>
        <dbReference type="Proteomes" id="UP000027120"/>
    </source>
</evidence>
<evidence type="ECO:0000256" key="10">
    <source>
        <dbReference type="ARBA" id="ARBA00022729"/>
    </source>
</evidence>
<dbReference type="Pfam" id="PF00560">
    <property type="entry name" value="LRR_1"/>
    <property type="match status" value="2"/>
</dbReference>
<dbReference type="EC" id="2.7.11.1" evidence="3"/>
<dbReference type="PROSITE" id="PS00108">
    <property type="entry name" value="PROTEIN_KINASE_ST"/>
    <property type="match status" value="1"/>
</dbReference>
<dbReference type="InterPro" id="IPR003591">
    <property type="entry name" value="Leu-rich_rpt_typical-subtyp"/>
</dbReference>
<evidence type="ECO:0000256" key="20">
    <source>
        <dbReference type="ARBA" id="ARBA00048679"/>
    </source>
</evidence>
<dbReference type="InterPro" id="IPR001245">
    <property type="entry name" value="Ser-Thr/Tyr_kinase_cat_dom"/>
</dbReference>
<keyword evidence="17" id="KW-0675">Receptor</keyword>
<dbReference type="PROSITE" id="PS00107">
    <property type="entry name" value="PROTEIN_KINASE_ATP"/>
    <property type="match status" value="1"/>
</dbReference>
<dbReference type="PROSITE" id="PS51450">
    <property type="entry name" value="LRR"/>
    <property type="match status" value="1"/>
</dbReference>
<dbReference type="FunFam" id="3.30.200.20:FF:000661">
    <property type="entry name" value="Serine-threonine protein kinase plant-type"/>
    <property type="match status" value="1"/>
</dbReference>
<keyword evidence="10 23" id="KW-0732">Signal</keyword>
<evidence type="ECO:0000256" key="12">
    <source>
        <dbReference type="ARBA" id="ARBA00022741"/>
    </source>
</evidence>
<evidence type="ECO:0000256" key="23">
    <source>
        <dbReference type="SAM" id="SignalP"/>
    </source>
</evidence>
<dbReference type="FunFam" id="1.10.510.10:FF:000358">
    <property type="entry name" value="Putative leucine-rich repeat receptor-like serine/threonine-protein kinase"/>
    <property type="match status" value="1"/>
</dbReference>
<evidence type="ECO:0000256" key="7">
    <source>
        <dbReference type="ARBA" id="ARBA00022614"/>
    </source>
</evidence>
<dbReference type="Gene3D" id="3.30.200.20">
    <property type="entry name" value="Phosphorylase Kinase, domain 1"/>
    <property type="match status" value="1"/>
</dbReference>
<keyword evidence="6" id="KW-0597">Phosphoprotein</keyword>